<dbReference type="Proteomes" id="UP000016638">
    <property type="component" value="Unassembled WGS sequence"/>
</dbReference>
<dbReference type="AlphaFoldDB" id="U2TSN6"/>
<dbReference type="OrthoDB" id="3196923at2"/>
<proteinExistence type="predicted"/>
<keyword evidence="2" id="KW-0238">DNA-binding</keyword>
<evidence type="ECO:0000313" key="2">
    <source>
        <dbReference type="EMBL" id="ERL09098.1"/>
    </source>
</evidence>
<name>U2TSN6_9ACTN</name>
<evidence type="ECO:0000313" key="3">
    <source>
        <dbReference type="Proteomes" id="UP000016638"/>
    </source>
</evidence>
<dbReference type="InterPro" id="IPR035069">
    <property type="entry name" value="TTHA1013/TTHA0281-like"/>
</dbReference>
<comment type="caution">
    <text evidence="2">The sequence shown here is derived from an EMBL/GenBank/DDBJ whole genome shotgun (WGS) entry which is preliminary data.</text>
</comment>
<reference evidence="2 3" key="1">
    <citation type="submission" date="2013-08" db="EMBL/GenBank/DDBJ databases">
        <authorList>
            <person name="Durkin A.S."/>
            <person name="Haft D.R."/>
            <person name="McCorrison J."/>
            <person name="Torralba M."/>
            <person name="Gillis M."/>
            <person name="Haft D.H."/>
            <person name="Methe B."/>
            <person name="Sutton G."/>
            <person name="Nelson K.E."/>
        </authorList>
    </citation>
    <scope>NUCLEOTIDE SEQUENCE [LARGE SCALE GENOMIC DNA]</scope>
    <source>
        <strain evidence="2 3">F0195</strain>
    </source>
</reference>
<evidence type="ECO:0000259" key="1">
    <source>
        <dbReference type="Pfam" id="PF12728"/>
    </source>
</evidence>
<dbReference type="SUPFAM" id="SSF143100">
    <property type="entry name" value="TTHA1013/TTHA0281-like"/>
    <property type="match status" value="1"/>
</dbReference>
<dbReference type="eggNOG" id="COG1598">
    <property type="taxonomic scope" value="Bacteria"/>
</dbReference>
<organism evidence="2 3">
    <name type="scientific">Olsenella profusa F0195</name>
    <dbReference type="NCBI Taxonomy" id="1125712"/>
    <lineage>
        <taxon>Bacteria</taxon>
        <taxon>Bacillati</taxon>
        <taxon>Actinomycetota</taxon>
        <taxon>Coriobacteriia</taxon>
        <taxon>Coriobacteriales</taxon>
        <taxon>Atopobiaceae</taxon>
        <taxon>Olsenella</taxon>
    </lineage>
</organism>
<accession>U2TSN6</accession>
<dbReference type="Pfam" id="PF12728">
    <property type="entry name" value="HTH_17"/>
    <property type="match status" value="1"/>
</dbReference>
<dbReference type="RefSeq" id="WP_021725702.1">
    <property type="nucleotide sequence ID" value="NZ_AWEZ01000036.1"/>
</dbReference>
<dbReference type="PATRIC" id="fig|1125712.3.peg.844"/>
<dbReference type="InterPro" id="IPR041657">
    <property type="entry name" value="HTH_17"/>
</dbReference>
<sequence>MKYVYEAIVEPVGRFLEVRFPDLGIITQGEDLQDAAFRAQDLLENHIVMSLERGETLPVPTFGNECSANGYRMGIVVECDKDTPEDKTMSVNEAADLLDVTPARIRAMIRDGILASRKVGMVHMVDAASVMRRFNEPIHAGRPRKESVTA</sequence>
<keyword evidence="3" id="KW-1185">Reference proteome</keyword>
<dbReference type="Gene3D" id="3.30.160.250">
    <property type="match status" value="1"/>
</dbReference>
<feature type="domain" description="Helix-turn-helix" evidence="1">
    <location>
        <begin position="89"/>
        <end position="133"/>
    </location>
</feature>
<protein>
    <submittedName>
        <fullName evidence="2">DNA-binding helix-turn-helix protein</fullName>
    </submittedName>
</protein>
<dbReference type="GO" id="GO:0003677">
    <property type="term" value="F:DNA binding"/>
    <property type="evidence" value="ECO:0007669"/>
    <property type="project" value="UniProtKB-KW"/>
</dbReference>
<dbReference type="STRING" id="1125712.HMPREF1316_2666"/>
<dbReference type="EMBL" id="AWEZ01000036">
    <property type="protein sequence ID" value="ERL09098.1"/>
    <property type="molecule type" value="Genomic_DNA"/>
</dbReference>
<gene>
    <name evidence="2" type="ORF">HMPREF1316_2666</name>
</gene>